<feature type="compositionally biased region" description="Basic and acidic residues" evidence="1">
    <location>
        <begin position="247"/>
        <end position="265"/>
    </location>
</feature>
<dbReference type="Pfam" id="PF01585">
    <property type="entry name" value="G-patch"/>
    <property type="match status" value="1"/>
</dbReference>
<protein>
    <recommendedName>
        <fullName evidence="6">Protein SQS1</fullName>
    </recommendedName>
</protein>
<evidence type="ECO:0000259" key="3">
    <source>
        <dbReference type="PROSITE" id="PS51061"/>
    </source>
</evidence>
<feature type="domain" description="R3H" evidence="3">
    <location>
        <begin position="468"/>
        <end position="533"/>
    </location>
</feature>
<feature type="compositionally biased region" description="Polar residues" evidence="1">
    <location>
        <begin position="125"/>
        <end position="141"/>
    </location>
</feature>
<feature type="compositionally biased region" description="Acidic residues" evidence="1">
    <location>
        <begin position="327"/>
        <end position="342"/>
    </location>
</feature>
<evidence type="ECO:0000313" key="5">
    <source>
        <dbReference type="Proteomes" id="UP001147746"/>
    </source>
</evidence>
<dbReference type="PANTHER" id="PTHR14195">
    <property type="entry name" value="G PATCH DOMAIN CONTAINING PROTEIN 2"/>
    <property type="match status" value="1"/>
</dbReference>
<comment type="caution">
    <text evidence="4">The sequence shown here is derived from an EMBL/GenBank/DDBJ whole genome shotgun (WGS) entry which is preliminary data.</text>
</comment>
<dbReference type="InterPro" id="IPR051189">
    <property type="entry name" value="Splicing_assoc_domain"/>
</dbReference>
<dbReference type="EMBL" id="JAPZBO010000010">
    <property type="protein sequence ID" value="KAJ5299324.1"/>
    <property type="molecule type" value="Genomic_DNA"/>
</dbReference>
<dbReference type="SUPFAM" id="SSF82708">
    <property type="entry name" value="R3H domain"/>
    <property type="match status" value="1"/>
</dbReference>
<dbReference type="SMART" id="SM00393">
    <property type="entry name" value="R3H"/>
    <property type="match status" value="1"/>
</dbReference>
<dbReference type="PROSITE" id="PS51061">
    <property type="entry name" value="R3H"/>
    <property type="match status" value="1"/>
</dbReference>
<reference evidence="4" key="2">
    <citation type="journal article" date="2023" name="IMA Fungus">
        <title>Comparative genomic study of the Penicillium genus elucidates a diverse pangenome and 15 lateral gene transfer events.</title>
        <authorList>
            <person name="Petersen C."/>
            <person name="Sorensen T."/>
            <person name="Nielsen M.R."/>
            <person name="Sondergaard T.E."/>
            <person name="Sorensen J.L."/>
            <person name="Fitzpatrick D.A."/>
            <person name="Frisvad J.C."/>
            <person name="Nielsen K.L."/>
        </authorList>
    </citation>
    <scope>NUCLEOTIDE SEQUENCE</scope>
    <source>
        <strain evidence="4">IBT 21472</strain>
    </source>
</reference>
<keyword evidence="5" id="KW-1185">Reference proteome</keyword>
<feature type="compositionally biased region" description="Polar residues" evidence="1">
    <location>
        <begin position="208"/>
        <end position="222"/>
    </location>
</feature>
<dbReference type="PROSITE" id="PS50174">
    <property type="entry name" value="G_PATCH"/>
    <property type="match status" value="1"/>
</dbReference>
<dbReference type="GO" id="GO:0003676">
    <property type="term" value="F:nucleic acid binding"/>
    <property type="evidence" value="ECO:0007669"/>
    <property type="project" value="UniProtKB-UniRule"/>
</dbReference>
<evidence type="ECO:0000256" key="1">
    <source>
        <dbReference type="SAM" id="MobiDB-lite"/>
    </source>
</evidence>
<feature type="region of interest" description="Disordered" evidence="1">
    <location>
        <begin position="117"/>
        <end position="177"/>
    </location>
</feature>
<sequence length="642" mass="70508">MPIRDPEILTSSPTRTATLMARHGKAKARVKRDPKMAKPSPHQFTMQQEALNTETHTRLWSNSNLRHKAVSFVSAGELKRSEIEVEVEVAFEDASPDDRDKYAQIDSDPDAIKLEIEASSDPNKDSPTGTFFFDSTGQQPIDTGLPNPTPRLDLSDSDDSSEDEVVFMGRKNNQKPTVIETDRNELQGILRTASENHPTPVTLEIVTPTHSNVSPEHSQSPATPDGRQRRGFHEEENDPLADYIANMDRHYHTEDDADSYVHIETEGGTGIGHTAANPGSSGSSITGPEIERAKAKNNDEAQVQNSIDGLVLSKMYLDTEPEAAVSSDDDLAGLDSDDSDLDMEDGDIDTELLEELAIRYSTQRTKGSRQGNHGFASASAFADALEADPYYGFDIMDFNRPSLQKKGKGKTPPALDLMLSDSDLEFNLHEAWQTDRKKKSAKKKEREELRSQGLLGRDPGDADLKIKYSKGMDLEELITEMRTFLLSSKTSLSLPPMTKNHRKTIHELANTLNLKSQSRGNGPARFPILVKTQRTPTYTRKTISRVDNLLSGRKLNRRLFHSWGSDGSKPTKSKRGAVGGAVSYMEGDVVGASAPEIGVENRGRAMLEKMGWSSGTALGASNNKGILQPVAQVVKNSRAGLG</sequence>
<dbReference type="InterPro" id="IPR000467">
    <property type="entry name" value="G_patch_dom"/>
</dbReference>
<organism evidence="4 5">
    <name type="scientific">Penicillium atrosanguineum</name>
    <dbReference type="NCBI Taxonomy" id="1132637"/>
    <lineage>
        <taxon>Eukaryota</taxon>
        <taxon>Fungi</taxon>
        <taxon>Dikarya</taxon>
        <taxon>Ascomycota</taxon>
        <taxon>Pezizomycotina</taxon>
        <taxon>Eurotiomycetes</taxon>
        <taxon>Eurotiomycetidae</taxon>
        <taxon>Eurotiales</taxon>
        <taxon>Aspergillaceae</taxon>
        <taxon>Penicillium</taxon>
    </lineage>
</organism>
<feature type="region of interest" description="Disordered" evidence="1">
    <location>
        <begin position="207"/>
        <end position="287"/>
    </location>
</feature>
<evidence type="ECO:0008006" key="6">
    <source>
        <dbReference type="Google" id="ProtNLM"/>
    </source>
</evidence>
<feature type="region of interest" description="Disordered" evidence="1">
    <location>
        <begin position="1"/>
        <end position="45"/>
    </location>
</feature>
<dbReference type="InterPro" id="IPR036867">
    <property type="entry name" value="R3H_dom_sf"/>
</dbReference>
<dbReference type="AlphaFoldDB" id="A0A9W9PLK1"/>
<dbReference type="Proteomes" id="UP001147746">
    <property type="component" value="Unassembled WGS sequence"/>
</dbReference>
<feature type="domain" description="G-patch" evidence="2">
    <location>
        <begin position="599"/>
        <end position="642"/>
    </location>
</feature>
<name>A0A9W9PLK1_9EURO</name>
<proteinExistence type="predicted"/>
<evidence type="ECO:0000313" key="4">
    <source>
        <dbReference type="EMBL" id="KAJ5299324.1"/>
    </source>
</evidence>
<reference evidence="4" key="1">
    <citation type="submission" date="2022-12" db="EMBL/GenBank/DDBJ databases">
        <authorList>
            <person name="Petersen C."/>
        </authorList>
    </citation>
    <scope>NUCLEOTIDE SEQUENCE</scope>
    <source>
        <strain evidence="4">IBT 21472</strain>
    </source>
</reference>
<dbReference type="InterPro" id="IPR001374">
    <property type="entry name" value="R3H_dom"/>
</dbReference>
<dbReference type="Gene3D" id="3.30.1370.50">
    <property type="entry name" value="R3H-like domain"/>
    <property type="match status" value="1"/>
</dbReference>
<feature type="region of interest" description="Disordered" evidence="1">
    <location>
        <begin position="434"/>
        <end position="456"/>
    </location>
</feature>
<dbReference type="Pfam" id="PF01424">
    <property type="entry name" value="R3H"/>
    <property type="match status" value="1"/>
</dbReference>
<feature type="region of interest" description="Disordered" evidence="1">
    <location>
        <begin position="322"/>
        <end position="342"/>
    </location>
</feature>
<accession>A0A9W9PLK1</accession>
<gene>
    <name evidence="4" type="ORF">N7476_010881</name>
</gene>
<feature type="compositionally biased region" description="Polar residues" evidence="1">
    <location>
        <begin position="277"/>
        <end position="286"/>
    </location>
</feature>
<feature type="compositionally biased region" description="Acidic residues" evidence="1">
    <location>
        <begin position="155"/>
        <end position="165"/>
    </location>
</feature>
<evidence type="ECO:0000259" key="2">
    <source>
        <dbReference type="PROSITE" id="PS50174"/>
    </source>
</evidence>
<dbReference type="SMART" id="SM00443">
    <property type="entry name" value="G_patch"/>
    <property type="match status" value="1"/>
</dbReference>